<dbReference type="SUPFAM" id="SSF53822">
    <property type="entry name" value="Periplasmic binding protein-like I"/>
    <property type="match status" value="1"/>
</dbReference>
<proteinExistence type="inferred from homology"/>
<reference evidence="6" key="1">
    <citation type="journal article" date="2019" name="Int. J. Syst. Evol. Microbiol.">
        <title>The Global Catalogue of Microorganisms (GCM) 10K type strain sequencing project: providing services to taxonomists for standard genome sequencing and annotation.</title>
        <authorList>
            <consortium name="The Broad Institute Genomics Platform"/>
            <consortium name="The Broad Institute Genome Sequencing Center for Infectious Disease"/>
            <person name="Wu L."/>
            <person name="Ma J."/>
        </authorList>
    </citation>
    <scope>NUCLEOTIDE SEQUENCE [LARGE SCALE GENOMIC DNA]</scope>
    <source>
        <strain evidence="6">KCTC 42282</strain>
    </source>
</reference>
<evidence type="ECO:0000256" key="2">
    <source>
        <dbReference type="ARBA" id="ARBA00022729"/>
    </source>
</evidence>
<sequence>MWKRSALLAGLLAAGVASQAGATGAADKKYGPGASDTEVIIGQTMPYSGPASAYGVQGMVQQAYFRKVNEQGGINGRKIRLISLDDHYSPPKTVEQTRKLVESEHVLFVYGNVGTPSNTAVHKYLNSKKVPQILISTGARKWNDLKNFPWTMAFYPSYDMEAHIFARHILQTKPDAKIAILYQNDDFGRDYLAGFRDGLGDRLKDMVVAEASYEIADATVDSQIVKLKASGADTLFTITTPKFGAQTIRKVHELDWKPMHVIVSVSASIGGVLRHAGLDKSKGLITAISYKTPHDPLWDNAADMKEFVAFMEGAGLRERIIEGSAIIGYISAVQLHRLLERAGNDLTRENIMKMATSIDEPSLPMLLPGVSVKTTPEDVNAFRSLRLQTFNGESWVLQDDLVGR</sequence>
<dbReference type="Gene3D" id="3.40.50.2300">
    <property type="match status" value="2"/>
</dbReference>
<organism evidence="5 6">
    <name type="scientific">Camelimonas fluminis</name>
    <dbReference type="NCBI Taxonomy" id="1576911"/>
    <lineage>
        <taxon>Bacteria</taxon>
        <taxon>Pseudomonadati</taxon>
        <taxon>Pseudomonadota</taxon>
        <taxon>Alphaproteobacteria</taxon>
        <taxon>Hyphomicrobiales</taxon>
        <taxon>Chelatococcaceae</taxon>
        <taxon>Camelimonas</taxon>
    </lineage>
</organism>
<evidence type="ECO:0000313" key="6">
    <source>
        <dbReference type="Proteomes" id="UP001595704"/>
    </source>
</evidence>
<feature type="signal peptide" evidence="3">
    <location>
        <begin position="1"/>
        <end position="22"/>
    </location>
</feature>
<dbReference type="Pfam" id="PF13458">
    <property type="entry name" value="Peripla_BP_6"/>
    <property type="match status" value="1"/>
</dbReference>
<dbReference type="Proteomes" id="UP001595704">
    <property type="component" value="Unassembled WGS sequence"/>
</dbReference>
<dbReference type="PANTHER" id="PTHR47235:SF1">
    <property type="entry name" value="BLR6548 PROTEIN"/>
    <property type="match status" value="1"/>
</dbReference>
<evidence type="ECO:0000259" key="4">
    <source>
        <dbReference type="Pfam" id="PF13458"/>
    </source>
</evidence>
<dbReference type="CDD" id="cd06343">
    <property type="entry name" value="PBP1_ABC_ligand_binding-like"/>
    <property type="match status" value="1"/>
</dbReference>
<comment type="similarity">
    <text evidence="1">Belongs to the leucine-binding protein family.</text>
</comment>
<dbReference type="PANTHER" id="PTHR47235">
    <property type="entry name" value="BLR6548 PROTEIN"/>
    <property type="match status" value="1"/>
</dbReference>
<keyword evidence="2 3" id="KW-0732">Signal</keyword>
<comment type="caution">
    <text evidence="5">The sequence shown here is derived from an EMBL/GenBank/DDBJ whole genome shotgun (WGS) entry which is preliminary data.</text>
</comment>
<keyword evidence="6" id="KW-1185">Reference proteome</keyword>
<name>A0ABV7UI96_9HYPH</name>
<gene>
    <name evidence="5" type="ORF">ACFONL_10415</name>
</gene>
<evidence type="ECO:0000256" key="3">
    <source>
        <dbReference type="SAM" id="SignalP"/>
    </source>
</evidence>
<dbReference type="EMBL" id="JBHRYC010000050">
    <property type="protein sequence ID" value="MFC3637784.1"/>
    <property type="molecule type" value="Genomic_DNA"/>
</dbReference>
<accession>A0ABV7UI96</accession>
<evidence type="ECO:0000313" key="5">
    <source>
        <dbReference type="EMBL" id="MFC3637784.1"/>
    </source>
</evidence>
<dbReference type="InterPro" id="IPR028081">
    <property type="entry name" value="Leu-bd"/>
</dbReference>
<dbReference type="RefSeq" id="WP_191317793.1">
    <property type="nucleotide sequence ID" value="NZ_BNCG01000001.1"/>
</dbReference>
<feature type="domain" description="Leucine-binding protein" evidence="4">
    <location>
        <begin position="39"/>
        <end position="362"/>
    </location>
</feature>
<protein>
    <submittedName>
        <fullName evidence="5">ABC transporter substrate-binding protein</fullName>
    </submittedName>
</protein>
<dbReference type="InterPro" id="IPR028082">
    <property type="entry name" value="Peripla_BP_I"/>
</dbReference>
<feature type="chain" id="PRO_5046595089" evidence="3">
    <location>
        <begin position="23"/>
        <end position="404"/>
    </location>
</feature>
<evidence type="ECO:0000256" key="1">
    <source>
        <dbReference type="ARBA" id="ARBA00010062"/>
    </source>
</evidence>